<evidence type="ECO:0000256" key="1">
    <source>
        <dbReference type="ARBA" id="ARBA00004651"/>
    </source>
</evidence>
<dbReference type="Proteomes" id="UP000199556">
    <property type="component" value="Unassembled WGS sequence"/>
</dbReference>
<dbReference type="PROSITE" id="PS50893">
    <property type="entry name" value="ABC_TRANSPORTER_2"/>
    <property type="match status" value="1"/>
</dbReference>
<feature type="transmembrane region" description="Helical" evidence="7">
    <location>
        <begin position="12"/>
        <end position="35"/>
    </location>
</feature>
<keyword evidence="4 10" id="KW-0067">ATP-binding</keyword>
<dbReference type="AlphaFoldDB" id="A0A1I4PTT2"/>
<feature type="transmembrane region" description="Helical" evidence="7">
    <location>
        <begin position="243"/>
        <end position="263"/>
    </location>
</feature>
<evidence type="ECO:0000256" key="7">
    <source>
        <dbReference type="SAM" id="Phobius"/>
    </source>
</evidence>
<dbReference type="InterPro" id="IPR017871">
    <property type="entry name" value="ABC_transporter-like_CS"/>
</dbReference>
<evidence type="ECO:0000256" key="6">
    <source>
        <dbReference type="ARBA" id="ARBA00023136"/>
    </source>
</evidence>
<dbReference type="InterPro" id="IPR039421">
    <property type="entry name" value="Type_1_exporter"/>
</dbReference>
<dbReference type="SMART" id="SM00382">
    <property type="entry name" value="AAA"/>
    <property type="match status" value="1"/>
</dbReference>
<dbReference type="GO" id="GO:0016887">
    <property type="term" value="F:ATP hydrolysis activity"/>
    <property type="evidence" value="ECO:0007669"/>
    <property type="project" value="InterPro"/>
</dbReference>
<keyword evidence="11" id="KW-1185">Reference proteome</keyword>
<protein>
    <submittedName>
        <fullName evidence="10">ATP-binding cassette, subfamily C, CydC</fullName>
    </submittedName>
</protein>
<dbReference type="InterPro" id="IPR011527">
    <property type="entry name" value="ABC1_TM_dom"/>
</dbReference>
<accession>A0A1I4PTT2</accession>
<dbReference type="OrthoDB" id="6336411at2"/>
<dbReference type="Gene3D" id="1.20.1560.10">
    <property type="entry name" value="ABC transporter type 1, transmembrane domain"/>
    <property type="match status" value="1"/>
</dbReference>
<feature type="domain" description="ABC transporter" evidence="8">
    <location>
        <begin position="339"/>
        <end position="568"/>
    </location>
</feature>
<feature type="domain" description="ABC transmembrane type-1" evidence="9">
    <location>
        <begin position="20"/>
        <end position="306"/>
    </location>
</feature>
<name>A0A1I4PTT2_ECTMO</name>
<dbReference type="PANTHER" id="PTHR43394:SF1">
    <property type="entry name" value="ATP-BINDING CASSETTE SUB-FAMILY B MEMBER 10, MITOCHONDRIAL"/>
    <property type="match status" value="1"/>
</dbReference>
<evidence type="ECO:0000259" key="8">
    <source>
        <dbReference type="PROSITE" id="PS50893"/>
    </source>
</evidence>
<gene>
    <name evidence="10" type="ORF">SAMN05421721_102235</name>
</gene>
<dbReference type="GO" id="GO:0005886">
    <property type="term" value="C:plasma membrane"/>
    <property type="evidence" value="ECO:0007669"/>
    <property type="project" value="UniProtKB-SubCell"/>
</dbReference>
<dbReference type="SUPFAM" id="SSF52540">
    <property type="entry name" value="P-loop containing nucleoside triphosphate hydrolases"/>
    <property type="match status" value="1"/>
</dbReference>
<keyword evidence="5 7" id="KW-1133">Transmembrane helix</keyword>
<dbReference type="InterPro" id="IPR027417">
    <property type="entry name" value="P-loop_NTPase"/>
</dbReference>
<proteinExistence type="predicted"/>
<dbReference type="Gene3D" id="3.40.50.300">
    <property type="entry name" value="P-loop containing nucleotide triphosphate hydrolases"/>
    <property type="match status" value="1"/>
</dbReference>
<reference evidence="10 11" key="1">
    <citation type="submission" date="2016-10" db="EMBL/GenBank/DDBJ databases">
        <authorList>
            <person name="de Groot N.N."/>
        </authorList>
    </citation>
    <scope>NUCLEOTIDE SEQUENCE [LARGE SCALE GENOMIC DNA]</scope>
    <source>
        <strain evidence="10 11">DSM 4180</strain>
    </source>
</reference>
<evidence type="ECO:0000313" key="11">
    <source>
        <dbReference type="Proteomes" id="UP000199556"/>
    </source>
</evidence>
<dbReference type="GO" id="GO:0005524">
    <property type="term" value="F:ATP binding"/>
    <property type="evidence" value="ECO:0007669"/>
    <property type="project" value="UniProtKB-KW"/>
</dbReference>
<feature type="transmembrane region" description="Helical" evidence="7">
    <location>
        <begin position="133"/>
        <end position="157"/>
    </location>
</feature>
<dbReference type="PANTHER" id="PTHR43394">
    <property type="entry name" value="ATP-DEPENDENT PERMEASE MDL1, MITOCHONDRIAL"/>
    <property type="match status" value="1"/>
</dbReference>
<keyword evidence="3" id="KW-0547">Nucleotide-binding</keyword>
<feature type="transmembrane region" description="Helical" evidence="7">
    <location>
        <begin position="275"/>
        <end position="298"/>
    </location>
</feature>
<dbReference type="EMBL" id="FOUO01000002">
    <property type="protein sequence ID" value="SFM31177.1"/>
    <property type="molecule type" value="Genomic_DNA"/>
</dbReference>
<evidence type="ECO:0000313" key="10">
    <source>
        <dbReference type="EMBL" id="SFM31177.1"/>
    </source>
</evidence>
<keyword evidence="6 7" id="KW-0472">Membrane</keyword>
<feature type="transmembrane region" description="Helical" evidence="7">
    <location>
        <begin position="163"/>
        <end position="184"/>
    </location>
</feature>
<dbReference type="InterPro" id="IPR003593">
    <property type="entry name" value="AAA+_ATPase"/>
</dbReference>
<evidence type="ECO:0000256" key="5">
    <source>
        <dbReference type="ARBA" id="ARBA00022989"/>
    </source>
</evidence>
<dbReference type="GO" id="GO:0045454">
    <property type="term" value="P:cell redox homeostasis"/>
    <property type="evidence" value="ECO:0007669"/>
    <property type="project" value="InterPro"/>
</dbReference>
<dbReference type="RefSeq" id="WP_090483633.1">
    <property type="nucleotide sequence ID" value="NZ_FOUO01000002.1"/>
</dbReference>
<dbReference type="GO" id="GO:0034775">
    <property type="term" value="P:glutathione transmembrane transport"/>
    <property type="evidence" value="ECO:0007669"/>
    <property type="project" value="InterPro"/>
</dbReference>
<dbReference type="InterPro" id="IPR036640">
    <property type="entry name" value="ABC1_TM_sf"/>
</dbReference>
<dbReference type="InterPro" id="IPR025662">
    <property type="entry name" value="Sigma_54_int_dom_ATP-bd_1"/>
</dbReference>
<evidence type="ECO:0000259" key="9">
    <source>
        <dbReference type="PROSITE" id="PS50929"/>
    </source>
</evidence>
<dbReference type="PROSITE" id="PS50929">
    <property type="entry name" value="ABC_TM1F"/>
    <property type="match status" value="1"/>
</dbReference>
<dbReference type="GO" id="GO:0015421">
    <property type="term" value="F:ABC-type oligopeptide transporter activity"/>
    <property type="evidence" value="ECO:0007669"/>
    <property type="project" value="TreeGrafter"/>
</dbReference>
<organism evidence="10 11">
    <name type="scientific">Ectothiorhodospira mobilis</name>
    <dbReference type="NCBI Taxonomy" id="195064"/>
    <lineage>
        <taxon>Bacteria</taxon>
        <taxon>Pseudomonadati</taxon>
        <taxon>Pseudomonadota</taxon>
        <taxon>Gammaproteobacteria</taxon>
        <taxon>Chromatiales</taxon>
        <taxon>Ectothiorhodospiraceae</taxon>
        <taxon>Ectothiorhodospira</taxon>
    </lineage>
</organism>
<dbReference type="Pfam" id="PF00005">
    <property type="entry name" value="ABC_tran"/>
    <property type="match status" value="1"/>
</dbReference>
<sequence>MRDLAPFLRLALPRLPWFGGGLLLAVLTVLTSAGLLALSGWFITASALAGAGLLAGLDVYRPAGGIRAFAITRTVARYTERLVNHEAVLRHLADLRCWIFRALAPLDPATLARFRSADLLQRLVGDIDTLDGLFLRVITPTLTAAVTLMTGAVFLGWLAPASALWIVAWLSLAGLLLPALALGLGRGAGRARTGAAAQVREHAVEGVQGLAELRVFGGLERQAQALREAEQTRARAEFALGRWGALGDAAATLVGLGAVWLALWLGAGWLASGEIGAPLVVLVVLGALGLGEAVAMLPGAYQRVEQMRAAARRLLEVAHTRPALPEPPCPVSPGDRGALALQEVTLRYRETAAPVLDRVSLEVNPGEIVLVTGESGAGKTSLASVALRLVSPQSGEARLGGVPVADMRYQDLYNHVGVLTQETVLFADSIAANLRLADPKADDARLHRALHLAGLDDFVATLEQGLDTPVGEGGALLSGGQARRLALARLILREPRVVILDEPFRGLDGATIARLRSRLTPWLASRATLVIAHEAAMAPPATRHYRLQGGRIEAVEIASASASAPSTAG</sequence>
<evidence type="ECO:0000256" key="2">
    <source>
        <dbReference type="ARBA" id="ARBA00022692"/>
    </source>
</evidence>
<dbReference type="PROSITE" id="PS00211">
    <property type="entry name" value="ABC_TRANSPORTER_1"/>
    <property type="match status" value="1"/>
</dbReference>
<evidence type="ECO:0000256" key="4">
    <source>
        <dbReference type="ARBA" id="ARBA00022840"/>
    </source>
</evidence>
<dbReference type="InterPro" id="IPR014223">
    <property type="entry name" value="ABC_CydC/D"/>
</dbReference>
<dbReference type="Pfam" id="PF00664">
    <property type="entry name" value="ABC_membrane"/>
    <property type="match status" value="1"/>
</dbReference>
<dbReference type="PROSITE" id="PS00675">
    <property type="entry name" value="SIGMA54_INTERACT_1"/>
    <property type="match status" value="1"/>
</dbReference>
<dbReference type="SUPFAM" id="SSF90123">
    <property type="entry name" value="ABC transporter transmembrane region"/>
    <property type="match status" value="1"/>
</dbReference>
<keyword evidence="2 7" id="KW-0812">Transmembrane</keyword>
<dbReference type="STRING" id="195064.SAMN05421721_102235"/>
<comment type="subcellular location">
    <subcellularLocation>
        <location evidence="1">Cell membrane</location>
        <topology evidence="1">Multi-pass membrane protein</topology>
    </subcellularLocation>
</comment>
<evidence type="ECO:0000256" key="3">
    <source>
        <dbReference type="ARBA" id="ARBA00022741"/>
    </source>
</evidence>
<dbReference type="InterPro" id="IPR003439">
    <property type="entry name" value="ABC_transporter-like_ATP-bd"/>
</dbReference>
<dbReference type="NCBIfam" id="TIGR02868">
    <property type="entry name" value="CydC"/>
    <property type="match status" value="1"/>
</dbReference>